<organism evidence="2 3">
    <name type="scientific">Salinimonas profundi</name>
    <dbReference type="NCBI Taxonomy" id="2729140"/>
    <lineage>
        <taxon>Bacteria</taxon>
        <taxon>Pseudomonadati</taxon>
        <taxon>Pseudomonadota</taxon>
        <taxon>Gammaproteobacteria</taxon>
        <taxon>Alteromonadales</taxon>
        <taxon>Alteromonadaceae</taxon>
        <taxon>Alteromonas/Salinimonas group</taxon>
        <taxon>Salinimonas</taxon>
    </lineage>
</organism>
<protein>
    <recommendedName>
        <fullName evidence="4">PH domain-containing protein</fullName>
    </recommendedName>
</protein>
<keyword evidence="1" id="KW-1133">Transmembrane helix</keyword>
<evidence type="ECO:0000256" key="1">
    <source>
        <dbReference type="SAM" id="Phobius"/>
    </source>
</evidence>
<evidence type="ECO:0008006" key="4">
    <source>
        <dbReference type="Google" id="ProtNLM"/>
    </source>
</evidence>
<dbReference type="RefSeq" id="WP_191025930.1">
    <property type="nucleotide sequence ID" value="NZ_JABBXD010000008.1"/>
</dbReference>
<reference evidence="2 3" key="1">
    <citation type="submission" date="2020-04" db="EMBL/GenBank/DDBJ databases">
        <title>Salinimonas sp. HHU 13199.</title>
        <authorList>
            <person name="Cui X."/>
            <person name="Zhang D."/>
        </authorList>
    </citation>
    <scope>NUCLEOTIDE SEQUENCE [LARGE SCALE GENOMIC DNA]</scope>
    <source>
        <strain evidence="2 3">HHU 13199</strain>
    </source>
</reference>
<proteinExistence type="predicted"/>
<keyword evidence="3" id="KW-1185">Reference proteome</keyword>
<feature type="transmembrane region" description="Helical" evidence="1">
    <location>
        <begin position="46"/>
        <end position="63"/>
    </location>
</feature>
<gene>
    <name evidence="2" type="ORF">HHX48_13360</name>
</gene>
<sequence length="153" mass="17811">MLLAQSRTQHLFNLLVTYCFTMLILAMVTLVTHPLSEFIDEMLSTALQWFCILSVIFLWLAIFNSGWSKLTERGVTLDDHGIGYVYWGREVKVLWHEITGWNVKKGVFGHFSVNGNDNKRLQFGYYTFSSWQREKIYQALVTHCPHKQNASTD</sequence>
<evidence type="ECO:0000313" key="3">
    <source>
        <dbReference type="Proteomes" id="UP000624419"/>
    </source>
</evidence>
<evidence type="ECO:0000313" key="2">
    <source>
        <dbReference type="EMBL" id="MBD3586730.1"/>
    </source>
</evidence>
<feature type="transmembrane region" description="Helical" evidence="1">
    <location>
        <begin position="12"/>
        <end position="34"/>
    </location>
</feature>
<accession>A0ABR8LRG5</accession>
<dbReference type="EMBL" id="JABBXD010000008">
    <property type="protein sequence ID" value="MBD3586730.1"/>
    <property type="molecule type" value="Genomic_DNA"/>
</dbReference>
<comment type="caution">
    <text evidence="2">The sequence shown here is derived from an EMBL/GenBank/DDBJ whole genome shotgun (WGS) entry which is preliminary data.</text>
</comment>
<keyword evidence="1" id="KW-0472">Membrane</keyword>
<dbReference type="Proteomes" id="UP000624419">
    <property type="component" value="Unassembled WGS sequence"/>
</dbReference>
<name>A0ABR8LRG5_9ALTE</name>
<keyword evidence="1" id="KW-0812">Transmembrane</keyword>